<evidence type="ECO:0000256" key="1">
    <source>
        <dbReference type="ARBA" id="ARBA00004141"/>
    </source>
</evidence>
<dbReference type="EMBL" id="GBZX01001020">
    <property type="protein sequence ID" value="JAG91720.1"/>
    <property type="molecule type" value="mRNA"/>
</dbReference>
<dbReference type="InterPro" id="IPR001902">
    <property type="entry name" value="SLC26A/SulP_fam"/>
</dbReference>
<feature type="non-terminal residue" evidence="7">
    <location>
        <position position="106"/>
    </location>
</feature>
<sequence>MFHVPQSLGYALLASVPPVCALYNAMFPMMIYALLGTARQASVGADAVTSMMTGSVVRQLTIDGPSGRSFAAMNMSNGTVAGPYTVAQVTTSLCLTIGIIQLAFCF</sequence>
<dbReference type="Pfam" id="PF00916">
    <property type="entry name" value="Sulfate_transp"/>
    <property type="match status" value="1"/>
</dbReference>
<protein>
    <submittedName>
        <fullName evidence="7">Putative sulfate/bicarbonate/oxalate exchanger sat-1</fullName>
    </submittedName>
</protein>
<name>A0A0C9R408_AMBAM</name>
<evidence type="ECO:0000259" key="6">
    <source>
        <dbReference type="Pfam" id="PF00916"/>
    </source>
</evidence>
<comment type="subcellular location">
    <subcellularLocation>
        <location evidence="1">Membrane</location>
        <topology evidence="1">Multi-pass membrane protein</topology>
    </subcellularLocation>
</comment>
<evidence type="ECO:0000256" key="2">
    <source>
        <dbReference type="ARBA" id="ARBA00022692"/>
    </source>
</evidence>
<dbReference type="InterPro" id="IPR011547">
    <property type="entry name" value="SLC26A/SulP_dom"/>
</dbReference>
<proteinExistence type="evidence at transcript level"/>
<evidence type="ECO:0000256" key="3">
    <source>
        <dbReference type="ARBA" id="ARBA00022989"/>
    </source>
</evidence>
<evidence type="ECO:0000256" key="5">
    <source>
        <dbReference type="SAM" id="Phobius"/>
    </source>
</evidence>
<reference evidence="7" key="1">
    <citation type="journal article" date="2015" name="PLoS ONE">
        <title>An Insight into the Sialome of the Lone Star Tick, Amblyomma americanum, with a Glimpse on Its Time Dependent Gene Expression.</title>
        <authorList>
            <person name="Karim S."/>
            <person name="Ribeiro J.M."/>
        </authorList>
    </citation>
    <scope>NUCLEOTIDE SEQUENCE</scope>
    <source>
        <tissue evidence="7">Salivary gland</tissue>
    </source>
</reference>
<keyword evidence="3 5" id="KW-1133">Transmembrane helix</keyword>
<dbReference type="PANTHER" id="PTHR11814">
    <property type="entry name" value="SULFATE TRANSPORTER"/>
    <property type="match status" value="1"/>
</dbReference>
<evidence type="ECO:0000256" key="4">
    <source>
        <dbReference type="ARBA" id="ARBA00023136"/>
    </source>
</evidence>
<feature type="transmembrane region" description="Helical" evidence="5">
    <location>
        <begin position="12"/>
        <end position="35"/>
    </location>
</feature>
<dbReference type="GO" id="GO:0016020">
    <property type="term" value="C:membrane"/>
    <property type="evidence" value="ECO:0007669"/>
    <property type="project" value="UniProtKB-SubCell"/>
</dbReference>
<keyword evidence="4 5" id="KW-0472">Membrane</keyword>
<keyword evidence="2 5" id="KW-0812">Transmembrane</keyword>
<dbReference type="GO" id="GO:0055085">
    <property type="term" value="P:transmembrane transport"/>
    <property type="evidence" value="ECO:0007669"/>
    <property type="project" value="InterPro"/>
</dbReference>
<evidence type="ECO:0000313" key="7">
    <source>
        <dbReference type="EMBL" id="JAG91720.1"/>
    </source>
</evidence>
<accession>A0A0C9R408</accession>
<dbReference type="AlphaFoldDB" id="A0A0C9R408"/>
<organism evidence="7">
    <name type="scientific">Amblyomma americanum</name>
    <name type="common">Lone star tick</name>
    <dbReference type="NCBI Taxonomy" id="6943"/>
    <lineage>
        <taxon>Eukaryota</taxon>
        <taxon>Metazoa</taxon>
        <taxon>Ecdysozoa</taxon>
        <taxon>Arthropoda</taxon>
        <taxon>Chelicerata</taxon>
        <taxon>Arachnida</taxon>
        <taxon>Acari</taxon>
        <taxon>Parasitiformes</taxon>
        <taxon>Ixodida</taxon>
        <taxon>Ixodoidea</taxon>
        <taxon>Ixodidae</taxon>
        <taxon>Amblyomminae</taxon>
        <taxon>Amblyomma</taxon>
    </lineage>
</organism>
<feature type="domain" description="SLC26A/SulP transporter" evidence="6">
    <location>
        <begin position="2"/>
        <end position="104"/>
    </location>
</feature>